<evidence type="ECO:0000256" key="1">
    <source>
        <dbReference type="SAM" id="MobiDB-lite"/>
    </source>
</evidence>
<keyword evidence="2" id="KW-1133">Transmembrane helix</keyword>
<evidence type="ECO:0000256" key="2">
    <source>
        <dbReference type="SAM" id="Phobius"/>
    </source>
</evidence>
<dbReference type="AlphaFoldDB" id="A0AAV4TMS0"/>
<feature type="transmembrane region" description="Helical" evidence="2">
    <location>
        <begin position="7"/>
        <end position="27"/>
    </location>
</feature>
<keyword evidence="2" id="KW-0472">Membrane</keyword>
<evidence type="ECO:0000313" key="3">
    <source>
        <dbReference type="EMBL" id="GIY46411.1"/>
    </source>
</evidence>
<reference evidence="3 4" key="1">
    <citation type="submission" date="2021-06" db="EMBL/GenBank/DDBJ databases">
        <title>Caerostris darwini draft genome.</title>
        <authorList>
            <person name="Kono N."/>
            <person name="Arakawa K."/>
        </authorList>
    </citation>
    <scope>NUCLEOTIDE SEQUENCE [LARGE SCALE GENOMIC DNA]</scope>
</reference>
<feature type="region of interest" description="Disordered" evidence="1">
    <location>
        <begin position="55"/>
        <end position="75"/>
    </location>
</feature>
<proteinExistence type="predicted"/>
<dbReference type="Proteomes" id="UP001054837">
    <property type="component" value="Unassembled WGS sequence"/>
</dbReference>
<organism evidence="3 4">
    <name type="scientific">Caerostris darwini</name>
    <dbReference type="NCBI Taxonomy" id="1538125"/>
    <lineage>
        <taxon>Eukaryota</taxon>
        <taxon>Metazoa</taxon>
        <taxon>Ecdysozoa</taxon>
        <taxon>Arthropoda</taxon>
        <taxon>Chelicerata</taxon>
        <taxon>Arachnida</taxon>
        <taxon>Araneae</taxon>
        <taxon>Araneomorphae</taxon>
        <taxon>Entelegynae</taxon>
        <taxon>Araneoidea</taxon>
        <taxon>Araneidae</taxon>
        <taxon>Caerostris</taxon>
    </lineage>
</organism>
<dbReference type="EMBL" id="BPLQ01009763">
    <property type="protein sequence ID" value="GIY46411.1"/>
    <property type="molecule type" value="Genomic_DNA"/>
</dbReference>
<accession>A0AAV4TMS0</accession>
<protein>
    <submittedName>
        <fullName evidence="3">Uncharacterized protein</fullName>
    </submittedName>
</protein>
<feature type="compositionally biased region" description="Polar residues" evidence="1">
    <location>
        <begin position="58"/>
        <end position="75"/>
    </location>
</feature>
<comment type="caution">
    <text evidence="3">The sequence shown here is derived from an EMBL/GenBank/DDBJ whole genome shotgun (WGS) entry which is preliminary data.</text>
</comment>
<gene>
    <name evidence="3" type="ORF">CDAR_585781</name>
</gene>
<evidence type="ECO:0000313" key="4">
    <source>
        <dbReference type="Proteomes" id="UP001054837"/>
    </source>
</evidence>
<sequence>MEATSPTGLHFLGCAFFLVGLSALGVALRWEHLALLVCKLMILALCEWCAAAVEKPRSGNSAESNLSTVSGRCRL</sequence>
<keyword evidence="4" id="KW-1185">Reference proteome</keyword>
<name>A0AAV4TMS0_9ARAC</name>
<keyword evidence="2" id="KW-0812">Transmembrane</keyword>